<evidence type="ECO:0000256" key="4">
    <source>
        <dbReference type="ARBA" id="ARBA00023163"/>
    </source>
</evidence>
<dbReference type="Proteomes" id="UP000631114">
    <property type="component" value="Unassembled WGS sequence"/>
</dbReference>
<dbReference type="SUPFAM" id="SSF54171">
    <property type="entry name" value="DNA-binding domain"/>
    <property type="match status" value="1"/>
</dbReference>
<dbReference type="EMBL" id="JADFTS010000002">
    <property type="protein sequence ID" value="KAF9619736.1"/>
    <property type="molecule type" value="Genomic_DNA"/>
</dbReference>
<dbReference type="SMART" id="SM00380">
    <property type="entry name" value="AP2"/>
    <property type="match status" value="1"/>
</dbReference>
<evidence type="ECO:0000256" key="3">
    <source>
        <dbReference type="ARBA" id="ARBA00023125"/>
    </source>
</evidence>
<keyword evidence="5" id="KW-0539">Nucleus</keyword>
<comment type="caution">
    <text evidence="8">The sequence shown here is derived from an EMBL/GenBank/DDBJ whole genome shotgun (WGS) entry which is preliminary data.</text>
</comment>
<keyword evidence="2" id="KW-0805">Transcription regulation</keyword>
<evidence type="ECO:0000256" key="2">
    <source>
        <dbReference type="ARBA" id="ARBA00023015"/>
    </source>
</evidence>
<protein>
    <recommendedName>
        <fullName evidence="7">AP2/ERF domain-containing protein</fullName>
    </recommendedName>
</protein>
<comment type="subcellular location">
    <subcellularLocation>
        <location evidence="1">Nucleus</location>
    </subcellularLocation>
</comment>
<accession>A0A835MDG7</accession>
<dbReference type="GO" id="GO:0003700">
    <property type="term" value="F:DNA-binding transcription factor activity"/>
    <property type="evidence" value="ECO:0007669"/>
    <property type="project" value="InterPro"/>
</dbReference>
<gene>
    <name evidence="8" type="ORF">IFM89_009078</name>
</gene>
<dbReference type="InterPro" id="IPR044808">
    <property type="entry name" value="ERF_plant"/>
</dbReference>
<dbReference type="OrthoDB" id="1925932at2759"/>
<dbReference type="PANTHER" id="PTHR31190:SF489">
    <property type="entry name" value="ETHYLENE-RESPONSIVE TRANSCRIPTION FACTOR ERF113-RELATED"/>
    <property type="match status" value="1"/>
</dbReference>
<dbReference type="CDD" id="cd00018">
    <property type="entry name" value="AP2"/>
    <property type="match status" value="1"/>
</dbReference>
<dbReference type="GO" id="GO:0005634">
    <property type="term" value="C:nucleus"/>
    <property type="evidence" value="ECO:0007669"/>
    <property type="project" value="UniProtKB-SubCell"/>
</dbReference>
<name>A0A835MDG7_9MAGN</name>
<dbReference type="PROSITE" id="PS51032">
    <property type="entry name" value="AP2_ERF"/>
    <property type="match status" value="1"/>
</dbReference>
<keyword evidence="9" id="KW-1185">Reference proteome</keyword>
<dbReference type="PRINTS" id="PR00367">
    <property type="entry name" value="ETHRSPELEMNT"/>
</dbReference>
<dbReference type="GO" id="GO:0003677">
    <property type="term" value="F:DNA binding"/>
    <property type="evidence" value="ECO:0007669"/>
    <property type="project" value="UniProtKB-KW"/>
</dbReference>
<evidence type="ECO:0000259" key="7">
    <source>
        <dbReference type="PROSITE" id="PS51032"/>
    </source>
</evidence>
<evidence type="ECO:0000313" key="8">
    <source>
        <dbReference type="EMBL" id="KAF9619736.1"/>
    </source>
</evidence>
<dbReference type="InterPro" id="IPR036955">
    <property type="entry name" value="AP2/ERF_dom_sf"/>
</dbReference>
<dbReference type="Pfam" id="PF00847">
    <property type="entry name" value="AP2"/>
    <property type="match status" value="1"/>
</dbReference>
<keyword evidence="4" id="KW-0804">Transcription</keyword>
<sequence>MHSSIAFKVDRRHGKRPLPSDASEEKAEENNLSFPSYPSLRSDQDMTAMVSALARIIDTGQDNPSNAQGDVVPAPEPASREIDPSHLVQDQGTSFFQPLVPRTQTRRHYRGVRQRPWGKWAAEIRDPKKAARVWLGTFDTAEAAAVAYDEAALRFKGTKAKLNFPERVQGRSELSYYLGRQDTNTVVERVPDSVIPQPPFSHDAYPGLLQYAQLLSSRDEDVQYVTPNFYNNQQFVSSSTSSTMLSPSSRSSVTSDHQQEFRTFGGSASGSEHFEPTRSNKDRRRHS</sequence>
<feature type="compositionally biased region" description="Polar residues" evidence="6">
    <location>
        <begin position="30"/>
        <end position="41"/>
    </location>
</feature>
<evidence type="ECO:0000256" key="6">
    <source>
        <dbReference type="SAM" id="MobiDB-lite"/>
    </source>
</evidence>
<feature type="region of interest" description="Disordered" evidence="6">
    <location>
        <begin position="55"/>
        <end position="82"/>
    </location>
</feature>
<dbReference type="Gene3D" id="3.30.730.10">
    <property type="entry name" value="AP2/ERF domain"/>
    <property type="match status" value="1"/>
</dbReference>
<feature type="domain" description="AP2/ERF" evidence="7">
    <location>
        <begin position="108"/>
        <end position="165"/>
    </location>
</feature>
<evidence type="ECO:0000256" key="5">
    <source>
        <dbReference type="ARBA" id="ARBA00023242"/>
    </source>
</evidence>
<dbReference type="FunFam" id="3.30.730.10:FF:000001">
    <property type="entry name" value="Ethylene-responsive transcription factor 2"/>
    <property type="match status" value="1"/>
</dbReference>
<feature type="compositionally biased region" description="Low complexity" evidence="6">
    <location>
        <begin position="237"/>
        <end position="255"/>
    </location>
</feature>
<dbReference type="AlphaFoldDB" id="A0A835MDG7"/>
<feature type="region of interest" description="Disordered" evidence="6">
    <location>
        <begin position="1"/>
        <end position="41"/>
    </location>
</feature>
<evidence type="ECO:0000256" key="1">
    <source>
        <dbReference type="ARBA" id="ARBA00004123"/>
    </source>
</evidence>
<dbReference type="PANTHER" id="PTHR31190">
    <property type="entry name" value="DNA-BINDING DOMAIN"/>
    <property type="match status" value="1"/>
</dbReference>
<dbReference type="InterPro" id="IPR016177">
    <property type="entry name" value="DNA-bd_dom_sf"/>
</dbReference>
<reference evidence="8 9" key="1">
    <citation type="submission" date="2020-10" db="EMBL/GenBank/DDBJ databases">
        <title>The Coptis chinensis genome and diversification of protoberbering-type alkaloids.</title>
        <authorList>
            <person name="Wang B."/>
            <person name="Shu S."/>
            <person name="Song C."/>
            <person name="Liu Y."/>
        </authorList>
    </citation>
    <scope>NUCLEOTIDE SEQUENCE [LARGE SCALE GENOMIC DNA]</scope>
    <source>
        <strain evidence="8">HL-2020</strain>
        <tissue evidence="8">Leaf</tissue>
    </source>
</reference>
<organism evidence="8 9">
    <name type="scientific">Coptis chinensis</name>
    <dbReference type="NCBI Taxonomy" id="261450"/>
    <lineage>
        <taxon>Eukaryota</taxon>
        <taxon>Viridiplantae</taxon>
        <taxon>Streptophyta</taxon>
        <taxon>Embryophyta</taxon>
        <taxon>Tracheophyta</taxon>
        <taxon>Spermatophyta</taxon>
        <taxon>Magnoliopsida</taxon>
        <taxon>Ranunculales</taxon>
        <taxon>Ranunculaceae</taxon>
        <taxon>Coptidoideae</taxon>
        <taxon>Coptis</taxon>
    </lineage>
</organism>
<feature type="region of interest" description="Disordered" evidence="6">
    <location>
        <begin position="237"/>
        <end position="287"/>
    </location>
</feature>
<keyword evidence="3" id="KW-0238">DNA-binding</keyword>
<proteinExistence type="predicted"/>
<evidence type="ECO:0000313" key="9">
    <source>
        <dbReference type="Proteomes" id="UP000631114"/>
    </source>
</evidence>
<dbReference type="InterPro" id="IPR001471">
    <property type="entry name" value="AP2/ERF_dom"/>
</dbReference>
<dbReference type="GO" id="GO:0009873">
    <property type="term" value="P:ethylene-activated signaling pathway"/>
    <property type="evidence" value="ECO:0007669"/>
    <property type="project" value="InterPro"/>
</dbReference>